<gene>
    <name evidence="1" type="ORF">LITE_LOCUS38772</name>
</gene>
<feature type="non-terminal residue" evidence="1">
    <location>
        <position position="1"/>
    </location>
</feature>
<evidence type="ECO:0000313" key="1">
    <source>
        <dbReference type="EMBL" id="CAI0471017.1"/>
    </source>
</evidence>
<proteinExistence type="predicted"/>
<organism evidence="1 2">
    <name type="scientific">Linum tenue</name>
    <dbReference type="NCBI Taxonomy" id="586396"/>
    <lineage>
        <taxon>Eukaryota</taxon>
        <taxon>Viridiplantae</taxon>
        <taxon>Streptophyta</taxon>
        <taxon>Embryophyta</taxon>
        <taxon>Tracheophyta</taxon>
        <taxon>Spermatophyta</taxon>
        <taxon>Magnoliopsida</taxon>
        <taxon>eudicotyledons</taxon>
        <taxon>Gunneridae</taxon>
        <taxon>Pentapetalae</taxon>
        <taxon>rosids</taxon>
        <taxon>fabids</taxon>
        <taxon>Malpighiales</taxon>
        <taxon>Linaceae</taxon>
        <taxon>Linum</taxon>
    </lineage>
</organism>
<reference evidence="1" key="1">
    <citation type="submission" date="2022-08" db="EMBL/GenBank/DDBJ databases">
        <authorList>
            <person name="Gutierrez-Valencia J."/>
        </authorList>
    </citation>
    <scope>NUCLEOTIDE SEQUENCE</scope>
</reference>
<evidence type="ECO:0000313" key="2">
    <source>
        <dbReference type="Proteomes" id="UP001154282"/>
    </source>
</evidence>
<protein>
    <submittedName>
        <fullName evidence="1">Uncharacterized protein</fullName>
    </submittedName>
</protein>
<name>A0AAV0PK95_9ROSI</name>
<dbReference type="AlphaFoldDB" id="A0AAV0PK95"/>
<dbReference type="EMBL" id="CAMGYJ010000009">
    <property type="protein sequence ID" value="CAI0471017.1"/>
    <property type="molecule type" value="Genomic_DNA"/>
</dbReference>
<comment type="caution">
    <text evidence="1">The sequence shown here is derived from an EMBL/GenBank/DDBJ whole genome shotgun (WGS) entry which is preliminary data.</text>
</comment>
<dbReference type="Proteomes" id="UP001154282">
    <property type="component" value="Unassembled WGS sequence"/>
</dbReference>
<accession>A0AAV0PK95</accession>
<sequence>SFLVFGRIAASSIEEESPERISSSETPLSWYWCDTRWGKGESMSMPWLVV</sequence>
<keyword evidence="2" id="KW-1185">Reference proteome</keyword>